<dbReference type="Proteomes" id="UP000037136">
    <property type="component" value="Unassembled WGS sequence"/>
</dbReference>
<reference evidence="1 2" key="2">
    <citation type="journal article" date="2017" name="Sci. Rep.">
        <title>Ant-infecting Ophiocordyceps genomes reveal a high diversity of potential behavioral manipulation genes and a possible major role for enterotoxins.</title>
        <authorList>
            <person name="de Bekker C."/>
            <person name="Ohm R.A."/>
            <person name="Evans H.C."/>
            <person name="Brachmann A."/>
            <person name="Hughes D.P."/>
        </authorList>
    </citation>
    <scope>NUCLEOTIDE SEQUENCE [LARGE SCALE GENOMIC DNA]</scope>
    <source>
        <strain evidence="1 2">SC16a</strain>
    </source>
</reference>
<evidence type="ECO:0000313" key="1">
    <source>
        <dbReference type="EMBL" id="PFH57002.1"/>
    </source>
</evidence>
<dbReference type="EMBL" id="LAZP02000471">
    <property type="protein sequence ID" value="PFH57002.1"/>
    <property type="molecule type" value="Genomic_DNA"/>
</dbReference>
<name>A0A2A9P7Z8_OPHUN</name>
<reference evidence="1 2" key="1">
    <citation type="journal article" date="2015" name="BMC Genomics">
        <title>Gene expression during zombie ant biting behavior reflects the complexity underlying fungal parasitic behavioral manipulation.</title>
        <authorList>
            <person name="de Bekker C."/>
            <person name="Ohm R.A."/>
            <person name="Loreto R.G."/>
            <person name="Sebastian A."/>
            <person name="Albert I."/>
            <person name="Merrow M."/>
            <person name="Brachmann A."/>
            <person name="Hughes D.P."/>
        </authorList>
    </citation>
    <scope>NUCLEOTIDE SEQUENCE [LARGE SCALE GENOMIC DNA]</scope>
    <source>
        <strain evidence="1 2">SC16a</strain>
    </source>
</reference>
<evidence type="ECO:0000313" key="2">
    <source>
        <dbReference type="Proteomes" id="UP000037136"/>
    </source>
</evidence>
<organism evidence="1 2">
    <name type="scientific">Ophiocordyceps unilateralis</name>
    <name type="common">Zombie-ant fungus</name>
    <name type="synonym">Torrubia unilateralis</name>
    <dbReference type="NCBI Taxonomy" id="268505"/>
    <lineage>
        <taxon>Eukaryota</taxon>
        <taxon>Fungi</taxon>
        <taxon>Dikarya</taxon>
        <taxon>Ascomycota</taxon>
        <taxon>Pezizomycotina</taxon>
        <taxon>Sordariomycetes</taxon>
        <taxon>Hypocreomycetidae</taxon>
        <taxon>Hypocreales</taxon>
        <taxon>Ophiocordycipitaceae</taxon>
        <taxon>Ophiocordyceps</taxon>
    </lineage>
</organism>
<dbReference type="AlphaFoldDB" id="A0A2A9P7Z8"/>
<protein>
    <submittedName>
        <fullName evidence="1">Uncharacterized protein</fullName>
    </submittedName>
</protein>
<gene>
    <name evidence="1" type="ORF">XA68_15655</name>
</gene>
<comment type="caution">
    <text evidence="1">The sequence shown here is derived from an EMBL/GenBank/DDBJ whole genome shotgun (WGS) entry which is preliminary data.</text>
</comment>
<sequence length="90" mass="9538">MYISRATNLKASKWPSRAAYPIPSALTVHVLDSAPTIAVRGDATAMRVSSSTRAPNHRDSLPVVILALPGESLATLSEQEDGPEAKLSIL</sequence>
<proteinExistence type="predicted"/>
<keyword evidence="2" id="KW-1185">Reference proteome</keyword>
<accession>A0A2A9P7Z8</accession>